<dbReference type="GO" id="GO:0016705">
    <property type="term" value="F:oxidoreductase activity, acting on paired donors, with incorporation or reduction of molecular oxygen"/>
    <property type="evidence" value="ECO:0007669"/>
    <property type="project" value="InterPro"/>
</dbReference>
<accession>A0A5B6YIB8</accession>
<dbReference type="InterPro" id="IPR036396">
    <property type="entry name" value="Cyt_P450_sf"/>
</dbReference>
<feature type="signal peptide" evidence="11">
    <location>
        <begin position="1"/>
        <end position="19"/>
    </location>
</feature>
<dbReference type="InterPro" id="IPR001128">
    <property type="entry name" value="Cyt_P450"/>
</dbReference>
<dbReference type="GO" id="GO:0004497">
    <property type="term" value="F:monooxygenase activity"/>
    <property type="evidence" value="ECO:0007669"/>
    <property type="project" value="UniProtKB-KW"/>
</dbReference>
<evidence type="ECO:0000256" key="11">
    <source>
        <dbReference type="SAM" id="SignalP"/>
    </source>
</evidence>
<name>A0A5B6YIB8_DAVIN</name>
<sequence>MMSGRTFLFALGRVPLLYATDPDLVREINLCKSLNYLQKDRGPLLGKGLITSNGAVWSHQRKTIAPELYMDKVKDMLNLAVESARTLVKSWESIIESEGGIADIRVDEHVRNFTSYVISRILFGSNYSIGSDLFLKCRDLIKASISPTILNGLPFLRYLPTKKNRELWRLEKEICSMILDVAKECNGAAAGDMLHILIEGAKNGELGPSTPDQFIVDHCKDLYLAAFEVTGIAAIWGKLVLVLRF</sequence>
<dbReference type="PANTHER" id="PTHR24282">
    <property type="entry name" value="CYTOCHROME P450 FAMILY MEMBER"/>
    <property type="match status" value="1"/>
</dbReference>
<evidence type="ECO:0000256" key="3">
    <source>
        <dbReference type="ARBA" id="ARBA00022617"/>
    </source>
</evidence>
<evidence type="ECO:0000313" key="12">
    <source>
        <dbReference type="EMBL" id="MPA31183.1"/>
    </source>
</evidence>
<gene>
    <name evidence="12" type="ORF">Din_000624</name>
</gene>
<evidence type="ECO:0000256" key="2">
    <source>
        <dbReference type="ARBA" id="ARBA00010617"/>
    </source>
</evidence>
<evidence type="ECO:0000256" key="7">
    <source>
        <dbReference type="ARBA" id="ARBA00023002"/>
    </source>
</evidence>
<dbReference type="EMBL" id="GHES01000624">
    <property type="protein sequence ID" value="MPA31183.1"/>
    <property type="molecule type" value="Transcribed_RNA"/>
</dbReference>
<reference evidence="12" key="1">
    <citation type="submission" date="2019-08" db="EMBL/GenBank/DDBJ databases">
        <title>Reference gene set and small RNA set construction with multiple tissues from Davidia involucrata Baill.</title>
        <authorList>
            <person name="Yang H."/>
            <person name="Zhou C."/>
            <person name="Li G."/>
            <person name="Wang J."/>
            <person name="Gao P."/>
            <person name="Wang M."/>
            <person name="Wang R."/>
            <person name="Zhao Y."/>
        </authorList>
    </citation>
    <scope>NUCLEOTIDE SEQUENCE</scope>
    <source>
        <tissue evidence="12">Mixed with DoveR01_LX</tissue>
    </source>
</reference>
<dbReference type="PANTHER" id="PTHR24282:SF28">
    <property type="entry name" value="CYTOCHROME P450"/>
    <property type="match status" value="1"/>
</dbReference>
<comment type="subcellular location">
    <subcellularLocation>
        <location evidence="1">Membrane</location>
    </subcellularLocation>
</comment>
<evidence type="ECO:0000256" key="9">
    <source>
        <dbReference type="ARBA" id="ARBA00023033"/>
    </source>
</evidence>
<keyword evidence="5" id="KW-0479">Metal-binding</keyword>
<dbReference type="AlphaFoldDB" id="A0A5B6YIB8"/>
<dbReference type="InterPro" id="IPR050665">
    <property type="entry name" value="Cytochrome_P450_Monooxygen"/>
</dbReference>
<keyword evidence="8" id="KW-0408">Iron</keyword>
<proteinExistence type="inferred from homology"/>
<keyword evidence="3" id="KW-0349">Heme</keyword>
<keyword evidence="11" id="KW-0732">Signal</keyword>
<evidence type="ECO:0000256" key="5">
    <source>
        <dbReference type="ARBA" id="ARBA00022723"/>
    </source>
</evidence>
<evidence type="ECO:0000256" key="6">
    <source>
        <dbReference type="ARBA" id="ARBA00022989"/>
    </source>
</evidence>
<dbReference type="Pfam" id="PF00067">
    <property type="entry name" value="p450"/>
    <property type="match status" value="1"/>
</dbReference>
<evidence type="ECO:0000256" key="1">
    <source>
        <dbReference type="ARBA" id="ARBA00004370"/>
    </source>
</evidence>
<keyword evidence="9" id="KW-0503">Monooxygenase</keyword>
<dbReference type="GO" id="GO:0016020">
    <property type="term" value="C:membrane"/>
    <property type="evidence" value="ECO:0007669"/>
    <property type="project" value="UniProtKB-SubCell"/>
</dbReference>
<evidence type="ECO:0000256" key="10">
    <source>
        <dbReference type="ARBA" id="ARBA00023136"/>
    </source>
</evidence>
<comment type="similarity">
    <text evidence="2">Belongs to the cytochrome P450 family.</text>
</comment>
<evidence type="ECO:0000256" key="8">
    <source>
        <dbReference type="ARBA" id="ARBA00023004"/>
    </source>
</evidence>
<keyword evidence="6" id="KW-1133">Transmembrane helix</keyword>
<dbReference type="SUPFAM" id="SSF48264">
    <property type="entry name" value="Cytochrome P450"/>
    <property type="match status" value="1"/>
</dbReference>
<feature type="chain" id="PRO_5023089843" evidence="11">
    <location>
        <begin position="20"/>
        <end position="245"/>
    </location>
</feature>
<keyword evidence="10" id="KW-0472">Membrane</keyword>
<protein>
    <submittedName>
        <fullName evidence="12">Uncharacterized protein</fullName>
    </submittedName>
</protein>
<dbReference type="GO" id="GO:0005506">
    <property type="term" value="F:iron ion binding"/>
    <property type="evidence" value="ECO:0007669"/>
    <property type="project" value="InterPro"/>
</dbReference>
<evidence type="ECO:0000256" key="4">
    <source>
        <dbReference type="ARBA" id="ARBA00022692"/>
    </source>
</evidence>
<dbReference type="GO" id="GO:0020037">
    <property type="term" value="F:heme binding"/>
    <property type="evidence" value="ECO:0007669"/>
    <property type="project" value="InterPro"/>
</dbReference>
<organism evidence="12">
    <name type="scientific">Davidia involucrata</name>
    <name type="common">Dove tree</name>
    <dbReference type="NCBI Taxonomy" id="16924"/>
    <lineage>
        <taxon>Eukaryota</taxon>
        <taxon>Viridiplantae</taxon>
        <taxon>Streptophyta</taxon>
        <taxon>Embryophyta</taxon>
        <taxon>Tracheophyta</taxon>
        <taxon>Spermatophyta</taxon>
        <taxon>Magnoliopsida</taxon>
        <taxon>eudicotyledons</taxon>
        <taxon>Gunneridae</taxon>
        <taxon>Pentapetalae</taxon>
        <taxon>asterids</taxon>
        <taxon>Cornales</taxon>
        <taxon>Nyssaceae</taxon>
        <taxon>Davidia</taxon>
    </lineage>
</organism>
<keyword evidence="4" id="KW-0812">Transmembrane</keyword>
<keyword evidence="7" id="KW-0560">Oxidoreductase</keyword>
<dbReference type="Gene3D" id="1.10.630.10">
    <property type="entry name" value="Cytochrome P450"/>
    <property type="match status" value="1"/>
</dbReference>